<dbReference type="SUPFAM" id="SSF54593">
    <property type="entry name" value="Glyoxalase/Bleomycin resistance protein/Dihydroxybiphenyl dioxygenase"/>
    <property type="match status" value="1"/>
</dbReference>
<dbReference type="EMBL" id="OOFM01000001">
    <property type="protein sequence ID" value="SPL62051.1"/>
    <property type="molecule type" value="Genomic_DNA"/>
</dbReference>
<dbReference type="InterPro" id="IPR051785">
    <property type="entry name" value="MMCE/EMCE_epimerase"/>
</dbReference>
<evidence type="ECO:0000313" key="3">
    <source>
        <dbReference type="EMBL" id="NNU60090.1"/>
    </source>
</evidence>
<name>A0A2P9HDB0_9HYPH</name>
<evidence type="ECO:0000313" key="4">
    <source>
        <dbReference type="EMBL" id="SPL62051.1"/>
    </source>
</evidence>
<evidence type="ECO:0000313" key="6">
    <source>
        <dbReference type="Proteomes" id="UP000574931"/>
    </source>
</evidence>
<dbReference type="Proteomes" id="UP000574931">
    <property type="component" value="Unassembled WGS sequence"/>
</dbReference>
<organism evidence="4 5">
    <name type="scientific">Ochrobactrum soli</name>
    <dbReference type="NCBI Taxonomy" id="2448455"/>
    <lineage>
        <taxon>Bacteria</taxon>
        <taxon>Pseudomonadati</taxon>
        <taxon>Pseudomonadota</taxon>
        <taxon>Alphaproteobacteria</taxon>
        <taxon>Hyphomicrobiales</taxon>
        <taxon>Brucellaceae</taxon>
        <taxon>Brucella/Ochrobactrum group</taxon>
        <taxon>Ochrobactrum</taxon>
    </lineage>
</organism>
<dbReference type="CDD" id="cd06587">
    <property type="entry name" value="VOC"/>
    <property type="match status" value="1"/>
</dbReference>
<reference evidence="4" key="2">
    <citation type="submission" date="2017-12" db="EMBL/GenBank/DDBJ databases">
        <authorList>
            <person name="Hurst M.R.H."/>
        </authorList>
    </citation>
    <scope>NUCLEOTIDE SEQUENCE [LARGE SCALE GENOMIC DNA]</scope>
    <source>
        <strain evidence="4">FI11154</strain>
    </source>
</reference>
<evidence type="ECO:0000313" key="5">
    <source>
        <dbReference type="Proteomes" id="UP000246073"/>
    </source>
</evidence>
<dbReference type="InterPro" id="IPR029068">
    <property type="entry name" value="Glyas_Bleomycin-R_OHBP_Dase"/>
</dbReference>
<dbReference type="AlphaFoldDB" id="A0A2P9HDB0"/>
<feature type="domain" description="VOC" evidence="2">
    <location>
        <begin position="6"/>
        <end position="147"/>
    </location>
</feature>
<reference evidence="3 6" key="3">
    <citation type="submission" date="2020-05" db="EMBL/GenBank/DDBJ databases">
        <title>Draft Genome Sequence of Ochrobactrum soli Isolated from Stable Fly Gut.</title>
        <authorList>
            <person name="Pileggi M.T."/>
            <person name="Vazhakkala L.J."/>
            <person name="Wong C.N."/>
        </authorList>
    </citation>
    <scope>NUCLEOTIDE SEQUENCE [LARGE SCALE GENOMIC DNA]</scope>
    <source>
        <strain evidence="3 6">MTP-C0764</strain>
    </source>
</reference>
<accession>A0A2P9HDB0</accession>
<dbReference type="GO" id="GO:0046872">
    <property type="term" value="F:metal ion binding"/>
    <property type="evidence" value="ECO:0007669"/>
    <property type="project" value="UniProtKB-KW"/>
</dbReference>
<dbReference type="Proteomes" id="UP000246073">
    <property type="component" value="Unassembled WGS sequence"/>
</dbReference>
<dbReference type="Gene3D" id="3.10.180.10">
    <property type="entry name" value="2,3-Dihydroxybiphenyl 1,2-Dioxygenase, domain 1"/>
    <property type="match status" value="1"/>
</dbReference>
<gene>
    <name evidence="3" type="ORF">HKX02_07425</name>
    <name evidence="4" type="ORF">OHAE_4843</name>
</gene>
<protein>
    <submittedName>
        <fullName evidence="4">Lactoylglutathione lyase</fullName>
        <ecNumber evidence="4">4.4.1.5</ecNumber>
    </submittedName>
    <submittedName>
        <fullName evidence="3">VOC family protein</fullName>
    </submittedName>
</protein>
<dbReference type="InterPro" id="IPR037523">
    <property type="entry name" value="VOC_core"/>
</dbReference>
<evidence type="ECO:0000259" key="2">
    <source>
        <dbReference type="PROSITE" id="PS51819"/>
    </source>
</evidence>
<dbReference type="GO" id="GO:0004462">
    <property type="term" value="F:lactoylglutathione lyase activity"/>
    <property type="evidence" value="ECO:0007669"/>
    <property type="project" value="UniProtKB-EC"/>
</dbReference>
<dbReference type="EMBL" id="JABFCY010000003">
    <property type="protein sequence ID" value="NNU60090.1"/>
    <property type="molecule type" value="Genomic_DNA"/>
</dbReference>
<dbReference type="EC" id="4.4.1.5" evidence="4"/>
<dbReference type="GO" id="GO:0004493">
    <property type="term" value="F:methylmalonyl-CoA epimerase activity"/>
    <property type="evidence" value="ECO:0007669"/>
    <property type="project" value="TreeGrafter"/>
</dbReference>
<reference evidence="5" key="1">
    <citation type="submission" date="2017-12" db="EMBL/GenBank/DDBJ databases">
        <authorList>
            <person name="Diaz M."/>
        </authorList>
    </citation>
    <scope>NUCLEOTIDE SEQUENCE [LARGE SCALE GENOMIC DNA]</scope>
    <source>
        <strain evidence="5">FI11154</strain>
    </source>
</reference>
<dbReference type="PANTHER" id="PTHR43048">
    <property type="entry name" value="METHYLMALONYL-COA EPIMERASE"/>
    <property type="match status" value="1"/>
</dbReference>
<dbReference type="RefSeq" id="WP_109366203.1">
    <property type="nucleotide sequence ID" value="NZ_JABFCY010000003.1"/>
</dbReference>
<dbReference type="Pfam" id="PF00903">
    <property type="entry name" value="Glyoxalase"/>
    <property type="match status" value="1"/>
</dbReference>
<keyword evidence="6" id="KW-1185">Reference proteome</keyword>
<sequence>MMTMTAPLEVGLAVRDMTRMRAFYEGALGLSFVSEIYVGSAKAARAALSPDGYTVVRLQSQKGERIKLLQPDRLPAAGDAPGQGFILERAGASYLTFIVDDLKALVGDLIRHGAELLTGSEPVEVRPGVWLAFLSDPEGHIVEIVQYDDVSVYRADLA</sequence>
<dbReference type="InterPro" id="IPR004360">
    <property type="entry name" value="Glyas_Fos-R_dOase_dom"/>
</dbReference>
<evidence type="ECO:0000256" key="1">
    <source>
        <dbReference type="ARBA" id="ARBA00022723"/>
    </source>
</evidence>
<proteinExistence type="predicted"/>
<dbReference type="PROSITE" id="PS51819">
    <property type="entry name" value="VOC"/>
    <property type="match status" value="1"/>
</dbReference>
<dbReference type="GO" id="GO:0046491">
    <property type="term" value="P:L-methylmalonyl-CoA metabolic process"/>
    <property type="evidence" value="ECO:0007669"/>
    <property type="project" value="TreeGrafter"/>
</dbReference>
<keyword evidence="1" id="KW-0479">Metal-binding</keyword>
<dbReference type="PANTHER" id="PTHR43048:SF3">
    <property type="entry name" value="METHYLMALONYL-COA EPIMERASE, MITOCHONDRIAL"/>
    <property type="match status" value="1"/>
</dbReference>
<keyword evidence="4" id="KW-0456">Lyase</keyword>